<evidence type="ECO:0000256" key="1">
    <source>
        <dbReference type="ARBA" id="ARBA00004651"/>
    </source>
</evidence>
<evidence type="ECO:0000313" key="10">
    <source>
        <dbReference type="EMBL" id="MTU04129.1"/>
    </source>
</evidence>
<evidence type="ECO:0000256" key="8">
    <source>
        <dbReference type="SAM" id="Phobius"/>
    </source>
</evidence>
<dbReference type="GO" id="GO:0055085">
    <property type="term" value="P:transmembrane transport"/>
    <property type="evidence" value="ECO:0007669"/>
    <property type="project" value="InterPro"/>
</dbReference>
<dbReference type="EMBL" id="WNBW01000004">
    <property type="protein sequence ID" value="MTU04129.1"/>
    <property type="molecule type" value="Genomic_DNA"/>
</dbReference>
<keyword evidence="3" id="KW-0813">Transport</keyword>
<dbReference type="Pfam" id="PF03547">
    <property type="entry name" value="Mem_trans"/>
    <property type="match status" value="1"/>
</dbReference>
<gene>
    <name evidence="9" type="ORF">GMD11_07305</name>
    <name evidence="10" type="ORF">GMD18_06955</name>
</gene>
<protein>
    <submittedName>
        <fullName evidence="9">AEC family transporter</fullName>
    </submittedName>
</protein>
<dbReference type="Gene3D" id="1.20.1530.20">
    <property type="match status" value="1"/>
</dbReference>
<keyword evidence="4" id="KW-1003">Cell membrane</keyword>
<comment type="subcellular location">
    <subcellularLocation>
        <location evidence="1">Cell membrane</location>
        <topology evidence="1">Multi-pass membrane protein</topology>
    </subcellularLocation>
</comment>
<dbReference type="PANTHER" id="PTHR36838">
    <property type="entry name" value="AUXIN EFFLUX CARRIER FAMILY PROTEIN"/>
    <property type="match status" value="1"/>
</dbReference>
<evidence type="ECO:0000256" key="5">
    <source>
        <dbReference type="ARBA" id="ARBA00022692"/>
    </source>
</evidence>
<feature type="transmembrane region" description="Helical" evidence="8">
    <location>
        <begin position="234"/>
        <end position="257"/>
    </location>
</feature>
<proteinExistence type="inferred from homology"/>
<evidence type="ECO:0000313" key="12">
    <source>
        <dbReference type="Proteomes" id="UP000484547"/>
    </source>
</evidence>
<comment type="caution">
    <text evidence="9">The sequence shown here is derived from an EMBL/GenBank/DDBJ whole genome shotgun (WGS) entry which is preliminary data.</text>
</comment>
<feature type="transmembrane region" description="Helical" evidence="8">
    <location>
        <begin position="101"/>
        <end position="120"/>
    </location>
</feature>
<keyword evidence="6 8" id="KW-1133">Transmembrane helix</keyword>
<keyword evidence="7 8" id="KW-0472">Membrane</keyword>
<feature type="transmembrane region" description="Helical" evidence="8">
    <location>
        <begin position="172"/>
        <end position="190"/>
    </location>
</feature>
<accession>A0A7X3BVY6</accession>
<dbReference type="InterPro" id="IPR038770">
    <property type="entry name" value="Na+/solute_symporter_sf"/>
</dbReference>
<dbReference type="InterPro" id="IPR004776">
    <property type="entry name" value="Mem_transp_PIN-like"/>
</dbReference>
<sequence>MEFVLKALEGIFSIVFIIGIGFVLSRRGWFDEYSSALIARLVTAVSLPLYMIVSISKNFDHNKLVAMAPDLLLPICSMLLAFGVGKIAAHVFKIKKERRGIFCTNFFIANTMFIGLPVNLALFGEKSIPAVMLYYMVNTTFFWTLGVHNIVQDTLSDTKNKPAFFSPAALKKIFSPPLAGFIVGIILVLLDCRLPSFLMNSFQYIGNLTTPLSLVFIGIEMSKIPLGEIGFDKDLLLGVAGRFLVCPVCVLVLIPFLPVTTLSAQVFTMQATMPAMTQMAIVAKNYGADSAYAATLSFLTVLLGIVVVPLYMMLVNMYI</sequence>
<reference evidence="11 12" key="1">
    <citation type="journal article" date="2019" name="Nat. Med.">
        <title>A library of human gut bacterial isolates paired with longitudinal multiomics data enables mechanistic microbiome research.</title>
        <authorList>
            <person name="Poyet M."/>
            <person name="Groussin M."/>
            <person name="Gibbons S.M."/>
            <person name="Avila-Pacheco J."/>
            <person name="Jiang X."/>
            <person name="Kearney S.M."/>
            <person name="Perrotta A.R."/>
            <person name="Berdy B."/>
            <person name="Zhao S."/>
            <person name="Lieberman T.D."/>
            <person name="Swanson P.K."/>
            <person name="Smith M."/>
            <person name="Roesemann S."/>
            <person name="Alexander J.E."/>
            <person name="Rich S.A."/>
            <person name="Livny J."/>
            <person name="Vlamakis H."/>
            <person name="Clish C."/>
            <person name="Bullock K."/>
            <person name="Deik A."/>
            <person name="Scott J."/>
            <person name="Pierce K.A."/>
            <person name="Xavier R.J."/>
            <person name="Alm E.J."/>
        </authorList>
    </citation>
    <scope>NUCLEOTIDE SEQUENCE [LARGE SCALE GENOMIC DNA]</scope>
    <source>
        <strain evidence="9 12">BIOML-A13</strain>
        <strain evidence="10 11">BIOML-A3</strain>
    </source>
</reference>
<comment type="similarity">
    <text evidence="2">Belongs to the auxin efflux carrier (TC 2.A.69) family.</text>
</comment>
<feature type="transmembrane region" description="Helical" evidence="8">
    <location>
        <begin position="132"/>
        <end position="151"/>
    </location>
</feature>
<evidence type="ECO:0000256" key="6">
    <source>
        <dbReference type="ARBA" id="ARBA00022989"/>
    </source>
</evidence>
<evidence type="ECO:0000256" key="2">
    <source>
        <dbReference type="ARBA" id="ARBA00010145"/>
    </source>
</evidence>
<feature type="transmembrane region" description="Helical" evidence="8">
    <location>
        <begin position="291"/>
        <end position="314"/>
    </location>
</feature>
<dbReference type="OrthoDB" id="9798064at2"/>
<evidence type="ECO:0000256" key="4">
    <source>
        <dbReference type="ARBA" id="ARBA00022475"/>
    </source>
</evidence>
<keyword evidence="5 8" id="KW-0812">Transmembrane</keyword>
<dbReference type="AlphaFoldDB" id="A0A7X3BVY6"/>
<feature type="transmembrane region" description="Helical" evidence="8">
    <location>
        <begin position="202"/>
        <end position="222"/>
    </location>
</feature>
<dbReference type="GO" id="GO:0005886">
    <property type="term" value="C:plasma membrane"/>
    <property type="evidence" value="ECO:0007669"/>
    <property type="project" value="UniProtKB-SubCell"/>
</dbReference>
<dbReference type="Proteomes" id="UP000484547">
    <property type="component" value="Unassembled WGS sequence"/>
</dbReference>
<feature type="transmembrane region" description="Helical" evidence="8">
    <location>
        <begin position="71"/>
        <end position="89"/>
    </location>
</feature>
<dbReference type="PANTHER" id="PTHR36838:SF1">
    <property type="entry name" value="SLR1864 PROTEIN"/>
    <property type="match status" value="1"/>
</dbReference>
<feature type="transmembrane region" description="Helical" evidence="8">
    <location>
        <begin position="37"/>
        <end position="59"/>
    </location>
</feature>
<keyword evidence="11" id="KW-1185">Reference proteome</keyword>
<evidence type="ECO:0000313" key="11">
    <source>
        <dbReference type="Proteomes" id="UP000443070"/>
    </source>
</evidence>
<name>A0A7X3BVY6_9FIRM</name>
<evidence type="ECO:0000256" key="7">
    <source>
        <dbReference type="ARBA" id="ARBA00023136"/>
    </source>
</evidence>
<dbReference type="Proteomes" id="UP000443070">
    <property type="component" value="Unassembled WGS sequence"/>
</dbReference>
<evidence type="ECO:0000313" key="9">
    <source>
        <dbReference type="EMBL" id="MTT76066.1"/>
    </source>
</evidence>
<dbReference type="EMBL" id="WNBM01000004">
    <property type="protein sequence ID" value="MTT76066.1"/>
    <property type="molecule type" value="Genomic_DNA"/>
</dbReference>
<dbReference type="RefSeq" id="WP_149955621.1">
    <property type="nucleotide sequence ID" value="NZ_CAUAXJ010000005.1"/>
</dbReference>
<organism evidence="9 12">
    <name type="scientific">Phascolarctobacterium faecium</name>
    <dbReference type="NCBI Taxonomy" id="33025"/>
    <lineage>
        <taxon>Bacteria</taxon>
        <taxon>Bacillati</taxon>
        <taxon>Bacillota</taxon>
        <taxon>Negativicutes</taxon>
        <taxon>Acidaminococcales</taxon>
        <taxon>Acidaminococcaceae</taxon>
        <taxon>Phascolarctobacterium</taxon>
    </lineage>
</organism>
<evidence type="ECO:0000256" key="3">
    <source>
        <dbReference type="ARBA" id="ARBA00022448"/>
    </source>
</evidence>
<feature type="transmembrane region" description="Helical" evidence="8">
    <location>
        <begin position="6"/>
        <end position="25"/>
    </location>
</feature>